<reference evidence="2" key="1">
    <citation type="submission" date="2011-05" db="EMBL/GenBank/DDBJ databases">
        <title>Complete sequence of Desulfotomaculum kuznetsovii DSM 6115.</title>
        <authorList>
            <person name="Lucas S."/>
            <person name="Han J."/>
            <person name="Lapidus A."/>
            <person name="Cheng J.-F."/>
            <person name="Goodwin L."/>
            <person name="Pitluck S."/>
            <person name="Peters L."/>
            <person name="Mikhailova N."/>
            <person name="Lu M."/>
            <person name="Saunders E."/>
            <person name="Han C."/>
            <person name="Tapia R."/>
            <person name="Land M."/>
            <person name="Hauser L."/>
            <person name="Kyrpides N."/>
            <person name="Ivanova N."/>
            <person name="Pagani I."/>
            <person name="Nazina T."/>
            <person name="Ivanova A."/>
            <person name="Parshina S."/>
            <person name="Kuever J."/>
            <person name="Muyzer G."/>
            <person name="Plugge C."/>
            <person name="Stams A."/>
            <person name="Woyke T."/>
        </authorList>
    </citation>
    <scope>NUCLEOTIDE SEQUENCE [LARGE SCALE GENOMIC DNA]</scope>
    <source>
        <strain evidence="2">DSM 6115 / VKM B-1805 / 17</strain>
    </source>
</reference>
<accession>A0AAU8PB29</accession>
<proteinExistence type="predicted"/>
<dbReference type="InterPro" id="IPR025427">
    <property type="entry name" value="DUF4160"/>
</dbReference>
<evidence type="ECO:0000313" key="1">
    <source>
        <dbReference type="EMBL" id="AEG15166.1"/>
    </source>
</evidence>
<name>A0AAU8PB29_DESK7</name>
<dbReference type="RefSeq" id="WP_013822681.1">
    <property type="nucleotide sequence ID" value="NC_015573.1"/>
</dbReference>
<keyword evidence="2" id="KW-1185">Reference proteome</keyword>
<sequence length="50" mass="5389">MPVICEFAGIKICMYYHDHLPPHVHVLAPGFQALVSIPGGEVLAGSCLEK</sequence>
<organism evidence="1 2">
    <name type="scientific">Desulfofundulus kuznetsovii (strain DSM 6115 / VKM B-1805 / 17)</name>
    <name type="common">Desulfotomaculum kuznetsovii</name>
    <dbReference type="NCBI Taxonomy" id="760568"/>
    <lineage>
        <taxon>Bacteria</taxon>
        <taxon>Bacillati</taxon>
        <taxon>Bacillota</taxon>
        <taxon>Clostridia</taxon>
        <taxon>Eubacteriales</taxon>
        <taxon>Peptococcaceae</taxon>
        <taxon>Desulfofundulus</taxon>
    </lineage>
</organism>
<dbReference type="AlphaFoldDB" id="A0AAU8PB29"/>
<evidence type="ECO:0008006" key="3">
    <source>
        <dbReference type="Google" id="ProtNLM"/>
    </source>
</evidence>
<dbReference type="KEGG" id="dku:Desku_1586"/>
<protein>
    <recommendedName>
        <fullName evidence="3">DUF4160 domain-containing protein</fullName>
    </recommendedName>
</protein>
<dbReference type="Proteomes" id="UP000009229">
    <property type="component" value="Chromosome"/>
</dbReference>
<gene>
    <name evidence="1" type="ordered locus">Desku_1586</name>
</gene>
<dbReference type="Pfam" id="PF13711">
    <property type="entry name" value="DUF4160"/>
    <property type="match status" value="1"/>
</dbReference>
<evidence type="ECO:0000313" key="2">
    <source>
        <dbReference type="Proteomes" id="UP000009229"/>
    </source>
</evidence>
<dbReference type="EMBL" id="CP002770">
    <property type="protein sequence ID" value="AEG15166.1"/>
    <property type="molecule type" value="Genomic_DNA"/>
</dbReference>